<accession>A0A2J6PT97</accession>
<keyword evidence="4" id="KW-0378">Hydrolase</keyword>
<keyword evidence="5" id="KW-0347">Helicase</keyword>
<evidence type="ECO:0000256" key="7">
    <source>
        <dbReference type="ARBA" id="ARBA00023118"/>
    </source>
</evidence>
<dbReference type="GO" id="GO:0005524">
    <property type="term" value="F:ATP binding"/>
    <property type="evidence" value="ECO:0007669"/>
    <property type="project" value="UniProtKB-KW"/>
</dbReference>
<keyword evidence="7" id="KW-0051">Antiviral defense</keyword>
<keyword evidence="8" id="KW-0694">RNA-binding</keyword>
<dbReference type="InterPro" id="IPR036389">
    <property type="entry name" value="RNase_III_sf"/>
</dbReference>
<dbReference type="OrthoDB" id="416741at2759"/>
<evidence type="ECO:0000259" key="9">
    <source>
        <dbReference type="PROSITE" id="PS50142"/>
    </source>
</evidence>
<protein>
    <submittedName>
        <fullName evidence="13">RNase3 domain-containing protein</fullName>
    </submittedName>
</protein>
<evidence type="ECO:0000259" key="12">
    <source>
        <dbReference type="PROSITE" id="PS51327"/>
    </source>
</evidence>
<dbReference type="SUPFAM" id="SSF52540">
    <property type="entry name" value="P-loop containing nucleoside triphosphate hydrolases"/>
    <property type="match status" value="1"/>
</dbReference>
<evidence type="ECO:0000259" key="10">
    <source>
        <dbReference type="PROSITE" id="PS51192"/>
    </source>
</evidence>
<dbReference type="PANTHER" id="PTHR14950">
    <property type="entry name" value="DICER-RELATED"/>
    <property type="match status" value="1"/>
</dbReference>
<dbReference type="GO" id="GO:0004386">
    <property type="term" value="F:helicase activity"/>
    <property type="evidence" value="ECO:0007669"/>
    <property type="project" value="UniProtKB-KW"/>
</dbReference>
<dbReference type="PROSITE" id="PS51327">
    <property type="entry name" value="DICER_DSRBF"/>
    <property type="match status" value="1"/>
</dbReference>
<gene>
    <name evidence="13" type="ORF">NA56DRAFT_729327</name>
</gene>
<evidence type="ECO:0000259" key="11">
    <source>
        <dbReference type="PROSITE" id="PS51194"/>
    </source>
</evidence>
<dbReference type="Gene3D" id="1.10.1520.10">
    <property type="entry name" value="Ribonuclease III domain"/>
    <property type="match status" value="2"/>
</dbReference>
<dbReference type="GO" id="GO:0004525">
    <property type="term" value="F:ribonuclease III activity"/>
    <property type="evidence" value="ECO:0007669"/>
    <property type="project" value="InterPro"/>
</dbReference>
<dbReference type="PROSITE" id="PS51194">
    <property type="entry name" value="HELICASE_CTER"/>
    <property type="match status" value="1"/>
</dbReference>
<evidence type="ECO:0000256" key="5">
    <source>
        <dbReference type="ARBA" id="ARBA00022806"/>
    </source>
</evidence>
<evidence type="ECO:0000256" key="2">
    <source>
        <dbReference type="ARBA" id="ARBA00022737"/>
    </source>
</evidence>
<dbReference type="CDD" id="cd18802">
    <property type="entry name" value="SF2_C_dicer"/>
    <property type="match status" value="1"/>
</dbReference>
<dbReference type="Pfam" id="PF00271">
    <property type="entry name" value="Helicase_C"/>
    <property type="match status" value="1"/>
</dbReference>
<dbReference type="InterPro" id="IPR005034">
    <property type="entry name" value="Dicer_dimerisation"/>
</dbReference>
<feature type="domain" description="RNase III" evidence="9">
    <location>
        <begin position="935"/>
        <end position="1059"/>
    </location>
</feature>
<dbReference type="GO" id="GO:0005634">
    <property type="term" value="C:nucleus"/>
    <property type="evidence" value="ECO:0007669"/>
    <property type="project" value="TreeGrafter"/>
</dbReference>
<dbReference type="PROSITE" id="PS50142">
    <property type="entry name" value="RNASE_3_2"/>
    <property type="match status" value="2"/>
</dbReference>
<dbReference type="Proteomes" id="UP000235672">
    <property type="component" value="Unassembled WGS sequence"/>
</dbReference>
<dbReference type="InterPro" id="IPR014001">
    <property type="entry name" value="Helicase_ATP-bd"/>
</dbReference>
<evidence type="ECO:0000313" key="14">
    <source>
        <dbReference type="Proteomes" id="UP000235672"/>
    </source>
</evidence>
<sequence>MASATATATAETSKEDTTFHSRAYQLEMLEESLKRNVIVAMDTGSGKTHVAVLRIKKELEVAPTGKLIWFLTPTVALCLQQLSVLQTQISSVQIKSFTSHDNVSRWTEKPIWDAALTNVNIVVSTYAVLYEALCHASISMETLALIVFDEAHNCIKKSPGSKLMQDYYWPKKRSKEYVPHILGLTASPVMGSDLDGLEILESSLDATCKSPRKQKLDLSLHVKLPIMIQIVFKGNQPMTMNPHDTGNMRGLRNVYLNLNIDDDPEVVRLRTTNTDASRRKLEQVIMGKKTFIQNQMGSFIRTARAIELALGTWAANAYISEVTSSFIRCTESKDNKFLEWQDDEKQYLANALRSLELSSHNTQVLLLKESISEKARALIQFLGSCHESTIGIIFVKERATAHMLNRLLFEHPDTCNRFSLGVTVGTSMRPVGKRDIFDFSHHESQSKTLAKFRSGETNILVATSVLEEGIDVPQCNLVVCFDEPANLKSFVQRRGRARLRESKLVMFLESASKSRLAEWKRLEHEMKLLYEIDERAARKLAKHEEVETEHCQRRIFRVPSTGALLDMDSAKGHLNCFCSRISSHLHVQIRPEYIIREESMENQYDEPPLLRATVVLPVSLDPSLRLHKSKSLWRSEKNATKDAAFEAYLALYRAGLVSDQLLPLNFPEPSKYMEKQDSIIDVQEQFNPWPGVARAWENKEKIERRVLTLKDEVGFEKSQIEMLMPIRLPNMKSIPIYWDASREWRIEIGLPTTIQNSELMQNDTRALLSNSYGHRWQAEQSKYVVLFKAQDRKISSLLQGVPPSIFEHGMNEPVGLLRDVQKSGYPFVFQKWLHTKPPSQSIQKPHKDYETFSPDQLFVALKKWSTRSDFLHSVQESATVGHDKEYFKVLPHTRLAIDPVPIGISQFGLLIPSLLHKVQVQLVVAELCGTLLSEVEISDYDFIRTAISTPVAREQENYQKVEFLGDSVLKFLVSIFAASKYPHWPESYLSGIKDSIVSNSRLCKAAIDRNLDKFILTKIFTGRKWRPMYVETLLEERGDKTRKVPCKTVADVVESLIGAGWMMGQHQTALSIIKVFLPEVDLPSLEVGRLRLFDIATADMSLPADLKPLESLAGYSFKKKSLLVQSMSHHSDLKAVASYERLEFLGDAILEIIIVTELMAYEGKLSHSLMHLYKTTLVNGDYLSFLALEWKIAQKKTDLTEDPRSGRFSEVESLFYLPLWRFMRHGLSRIGETQCEVERRHASLRCEILQEFERGMEYPWALLARIHANKFYSDLIESLLGAVWVDSGSLEVCKQVLDRMGMLKLMHRLVTDRVHALHPREELCILAGDQEVKYDVHKNECAGGEWMCTVYIGESQIIEILDGVSEEEARTRAAGGAVALLRLSNGRTGSPVPYL</sequence>
<comment type="similarity">
    <text evidence="8">Belongs to the helicase family. Dicer subfamily.</text>
</comment>
<evidence type="ECO:0000313" key="13">
    <source>
        <dbReference type="EMBL" id="PMD17209.1"/>
    </source>
</evidence>
<name>A0A2J6PT97_9HELO</name>
<keyword evidence="1" id="KW-0930">Antiviral protein</keyword>
<keyword evidence="14" id="KW-1185">Reference proteome</keyword>
<dbReference type="EMBL" id="KZ613501">
    <property type="protein sequence ID" value="PMD17209.1"/>
    <property type="molecule type" value="Genomic_DNA"/>
</dbReference>
<dbReference type="GO" id="GO:0030422">
    <property type="term" value="P:siRNA processing"/>
    <property type="evidence" value="ECO:0007669"/>
    <property type="project" value="TreeGrafter"/>
</dbReference>
<dbReference type="PROSITE" id="PS00517">
    <property type="entry name" value="RNASE_3_1"/>
    <property type="match status" value="1"/>
</dbReference>
<feature type="domain" description="Helicase C-terminal" evidence="11">
    <location>
        <begin position="377"/>
        <end position="554"/>
    </location>
</feature>
<keyword evidence="3" id="KW-0547">Nucleotide-binding</keyword>
<dbReference type="InterPro" id="IPR027417">
    <property type="entry name" value="P-loop_NTPase"/>
</dbReference>
<evidence type="ECO:0000256" key="4">
    <source>
        <dbReference type="ARBA" id="ARBA00022801"/>
    </source>
</evidence>
<dbReference type="SMART" id="SM00487">
    <property type="entry name" value="DEXDc"/>
    <property type="match status" value="1"/>
</dbReference>
<evidence type="ECO:0000256" key="1">
    <source>
        <dbReference type="ARBA" id="ARBA00022721"/>
    </source>
</evidence>
<keyword evidence="6" id="KW-0067">ATP-binding</keyword>
<dbReference type="GO" id="GO:0005737">
    <property type="term" value="C:cytoplasm"/>
    <property type="evidence" value="ECO:0007669"/>
    <property type="project" value="TreeGrafter"/>
</dbReference>
<organism evidence="13 14">
    <name type="scientific">Hyaloscypha hepaticicola</name>
    <dbReference type="NCBI Taxonomy" id="2082293"/>
    <lineage>
        <taxon>Eukaryota</taxon>
        <taxon>Fungi</taxon>
        <taxon>Dikarya</taxon>
        <taxon>Ascomycota</taxon>
        <taxon>Pezizomycotina</taxon>
        <taxon>Leotiomycetes</taxon>
        <taxon>Helotiales</taxon>
        <taxon>Hyaloscyphaceae</taxon>
        <taxon>Hyaloscypha</taxon>
    </lineage>
</organism>
<dbReference type="PROSITE" id="PS51192">
    <property type="entry name" value="HELICASE_ATP_BIND_1"/>
    <property type="match status" value="1"/>
</dbReference>
<feature type="domain" description="Helicase ATP-binding" evidence="10">
    <location>
        <begin position="28"/>
        <end position="206"/>
    </location>
</feature>
<dbReference type="Gene3D" id="3.40.50.300">
    <property type="entry name" value="P-loop containing nucleotide triphosphate hydrolases"/>
    <property type="match status" value="2"/>
</dbReference>
<dbReference type="SMART" id="SM00490">
    <property type="entry name" value="HELICc"/>
    <property type="match status" value="1"/>
</dbReference>
<dbReference type="GO" id="GO:0003723">
    <property type="term" value="F:RNA binding"/>
    <property type="evidence" value="ECO:0007669"/>
    <property type="project" value="UniProtKB-UniRule"/>
</dbReference>
<keyword evidence="2" id="KW-0677">Repeat</keyword>
<feature type="domain" description="Dicer dsRNA-binding fold" evidence="12">
    <location>
        <begin position="570"/>
        <end position="671"/>
    </location>
</feature>
<dbReference type="PANTHER" id="PTHR14950:SF37">
    <property type="entry name" value="ENDORIBONUCLEASE DICER"/>
    <property type="match status" value="1"/>
</dbReference>
<dbReference type="Gene3D" id="3.30.160.380">
    <property type="entry name" value="Dicer dimerisation domain"/>
    <property type="match status" value="1"/>
</dbReference>
<dbReference type="CDD" id="cd00593">
    <property type="entry name" value="RIBOc"/>
    <property type="match status" value="2"/>
</dbReference>
<evidence type="ECO:0000256" key="3">
    <source>
        <dbReference type="ARBA" id="ARBA00022741"/>
    </source>
</evidence>
<dbReference type="InterPro" id="IPR038248">
    <property type="entry name" value="Dicer_dimer_sf"/>
</dbReference>
<dbReference type="Pfam" id="PF00636">
    <property type="entry name" value="Ribonuclease_3"/>
    <property type="match status" value="2"/>
</dbReference>
<proteinExistence type="inferred from homology"/>
<dbReference type="GO" id="GO:0050688">
    <property type="term" value="P:regulation of defense response to virus"/>
    <property type="evidence" value="ECO:0007669"/>
    <property type="project" value="UniProtKB-KW"/>
</dbReference>
<reference evidence="13 14" key="1">
    <citation type="submission" date="2016-05" db="EMBL/GenBank/DDBJ databases">
        <title>A degradative enzymes factory behind the ericoid mycorrhizal symbiosis.</title>
        <authorList>
            <consortium name="DOE Joint Genome Institute"/>
            <person name="Martino E."/>
            <person name="Morin E."/>
            <person name="Grelet G."/>
            <person name="Kuo A."/>
            <person name="Kohler A."/>
            <person name="Daghino S."/>
            <person name="Barry K."/>
            <person name="Choi C."/>
            <person name="Cichocki N."/>
            <person name="Clum A."/>
            <person name="Copeland A."/>
            <person name="Hainaut M."/>
            <person name="Haridas S."/>
            <person name="Labutti K."/>
            <person name="Lindquist E."/>
            <person name="Lipzen A."/>
            <person name="Khouja H.-R."/>
            <person name="Murat C."/>
            <person name="Ohm R."/>
            <person name="Olson A."/>
            <person name="Spatafora J."/>
            <person name="Veneault-Fourrey C."/>
            <person name="Henrissat B."/>
            <person name="Grigoriev I."/>
            <person name="Martin F."/>
            <person name="Perotto S."/>
        </authorList>
    </citation>
    <scope>NUCLEOTIDE SEQUENCE [LARGE SCALE GENOMIC DNA]</scope>
    <source>
        <strain evidence="13 14">UAMH 7357</strain>
    </source>
</reference>
<dbReference type="InterPro" id="IPR001650">
    <property type="entry name" value="Helicase_C-like"/>
</dbReference>
<dbReference type="InterPro" id="IPR011545">
    <property type="entry name" value="DEAD/DEAH_box_helicase_dom"/>
</dbReference>
<dbReference type="InterPro" id="IPR000999">
    <property type="entry name" value="RNase_III_dom"/>
</dbReference>
<dbReference type="GO" id="GO:0051607">
    <property type="term" value="P:defense response to virus"/>
    <property type="evidence" value="ECO:0007669"/>
    <property type="project" value="UniProtKB-KW"/>
</dbReference>
<feature type="domain" description="RNase III" evidence="9">
    <location>
        <begin position="1106"/>
        <end position="1288"/>
    </location>
</feature>
<dbReference type="Pfam" id="PF00270">
    <property type="entry name" value="DEAD"/>
    <property type="match status" value="1"/>
</dbReference>
<evidence type="ECO:0000256" key="8">
    <source>
        <dbReference type="PROSITE-ProRule" id="PRU00657"/>
    </source>
</evidence>
<dbReference type="Pfam" id="PF03368">
    <property type="entry name" value="Dicer_dimer"/>
    <property type="match status" value="1"/>
</dbReference>
<dbReference type="STRING" id="1745343.A0A2J6PT97"/>
<dbReference type="SUPFAM" id="SSF69065">
    <property type="entry name" value="RNase III domain-like"/>
    <property type="match status" value="2"/>
</dbReference>
<dbReference type="SMART" id="SM00535">
    <property type="entry name" value="RIBOc"/>
    <property type="match status" value="2"/>
</dbReference>
<evidence type="ECO:0000256" key="6">
    <source>
        <dbReference type="ARBA" id="ARBA00022840"/>
    </source>
</evidence>